<evidence type="ECO:0000313" key="3">
    <source>
        <dbReference type="Proteomes" id="UP000192906"/>
    </source>
</evidence>
<feature type="transmembrane region" description="Helical" evidence="1">
    <location>
        <begin position="41"/>
        <end position="59"/>
    </location>
</feature>
<keyword evidence="1" id="KW-1133">Transmembrane helix</keyword>
<keyword evidence="1" id="KW-0812">Transmembrane</keyword>
<feature type="transmembrane region" description="Helical" evidence="1">
    <location>
        <begin position="65"/>
        <end position="81"/>
    </location>
</feature>
<accession>A0A1X7DXY8</accession>
<proteinExistence type="predicted"/>
<keyword evidence="3" id="KW-1185">Reference proteome</keyword>
<organism evidence="2 3">
    <name type="scientific">Desulfovibrio gilichinskyi</name>
    <dbReference type="NCBI Taxonomy" id="1519643"/>
    <lineage>
        <taxon>Bacteria</taxon>
        <taxon>Pseudomonadati</taxon>
        <taxon>Thermodesulfobacteriota</taxon>
        <taxon>Desulfovibrionia</taxon>
        <taxon>Desulfovibrionales</taxon>
        <taxon>Desulfovibrionaceae</taxon>
        <taxon>Desulfovibrio</taxon>
    </lineage>
</organism>
<protein>
    <recommendedName>
        <fullName evidence="4">Cxxc_20_cxxc protein</fullName>
    </recommendedName>
</protein>
<evidence type="ECO:0000313" key="2">
    <source>
        <dbReference type="EMBL" id="SMF23589.1"/>
    </source>
</evidence>
<name>A0A1X7DXY8_9BACT</name>
<dbReference type="Proteomes" id="UP000192906">
    <property type="component" value="Unassembled WGS sequence"/>
</dbReference>
<feature type="transmembrane region" description="Helical" evidence="1">
    <location>
        <begin position="6"/>
        <end position="21"/>
    </location>
</feature>
<dbReference type="EMBL" id="FWZU01000004">
    <property type="protein sequence ID" value="SMF23589.1"/>
    <property type="molecule type" value="Genomic_DNA"/>
</dbReference>
<evidence type="ECO:0008006" key="4">
    <source>
        <dbReference type="Google" id="ProtNLM"/>
    </source>
</evidence>
<reference evidence="3" key="1">
    <citation type="submission" date="2017-04" db="EMBL/GenBank/DDBJ databases">
        <authorList>
            <person name="Varghese N."/>
            <person name="Submissions S."/>
        </authorList>
    </citation>
    <scope>NUCLEOTIDE SEQUENCE [LARGE SCALE GENOMIC DNA]</scope>
    <source>
        <strain evidence="3">K3S</strain>
    </source>
</reference>
<keyword evidence="1" id="KW-0472">Membrane</keyword>
<gene>
    <name evidence="2" type="ORF">SAMN06295933_2335</name>
</gene>
<evidence type="ECO:0000256" key="1">
    <source>
        <dbReference type="SAM" id="Phobius"/>
    </source>
</evidence>
<dbReference type="AlphaFoldDB" id="A0A1X7DXY8"/>
<sequence length="96" mass="11090">MISDFIFILFACFLTIGLMHYKKNIICNNCGERFKVIPNKYIGIMWVLLFCAMALDNILNYSCNFSILDFIVGASGVYYLLKKDKKKCPKCKNEIV</sequence>